<dbReference type="AlphaFoldDB" id="A0A7W4PE10"/>
<dbReference type="PROSITE" id="PS50931">
    <property type="entry name" value="HTH_LYSR"/>
    <property type="match status" value="1"/>
</dbReference>
<dbReference type="GO" id="GO:0003677">
    <property type="term" value="F:DNA binding"/>
    <property type="evidence" value="ECO:0007669"/>
    <property type="project" value="UniProtKB-KW"/>
</dbReference>
<evidence type="ECO:0000313" key="7">
    <source>
        <dbReference type="Proteomes" id="UP000555756"/>
    </source>
</evidence>
<keyword evidence="3" id="KW-0238">DNA-binding</keyword>
<keyword evidence="4" id="KW-0804">Transcription</keyword>
<dbReference type="FunFam" id="1.10.10.10:FF:000001">
    <property type="entry name" value="LysR family transcriptional regulator"/>
    <property type="match status" value="1"/>
</dbReference>
<keyword evidence="7" id="KW-1185">Reference proteome</keyword>
<dbReference type="PRINTS" id="PR00039">
    <property type="entry name" value="HTHLYSR"/>
</dbReference>
<evidence type="ECO:0000259" key="5">
    <source>
        <dbReference type="PROSITE" id="PS50931"/>
    </source>
</evidence>
<accession>A0A7W4PE10</accession>
<dbReference type="PANTHER" id="PTHR30346">
    <property type="entry name" value="TRANSCRIPTIONAL DUAL REGULATOR HCAR-RELATED"/>
    <property type="match status" value="1"/>
</dbReference>
<feature type="domain" description="HTH lysR-type" evidence="5">
    <location>
        <begin position="1"/>
        <end position="57"/>
    </location>
</feature>
<dbReference type="InterPro" id="IPR036390">
    <property type="entry name" value="WH_DNA-bd_sf"/>
</dbReference>
<dbReference type="InterPro" id="IPR005119">
    <property type="entry name" value="LysR_subst-bd"/>
</dbReference>
<dbReference type="GO" id="GO:0032993">
    <property type="term" value="C:protein-DNA complex"/>
    <property type="evidence" value="ECO:0007669"/>
    <property type="project" value="TreeGrafter"/>
</dbReference>
<proteinExistence type="inferred from homology"/>
<dbReference type="PANTHER" id="PTHR30346:SF28">
    <property type="entry name" value="HTH-TYPE TRANSCRIPTIONAL REGULATOR CYNR"/>
    <property type="match status" value="1"/>
</dbReference>
<evidence type="ECO:0000256" key="3">
    <source>
        <dbReference type="ARBA" id="ARBA00023125"/>
    </source>
</evidence>
<gene>
    <name evidence="6" type="ORF">HLH34_10055</name>
</gene>
<dbReference type="SUPFAM" id="SSF46785">
    <property type="entry name" value="Winged helix' DNA-binding domain"/>
    <property type="match status" value="1"/>
</dbReference>
<dbReference type="Gene3D" id="3.40.190.10">
    <property type="entry name" value="Periplasmic binding protein-like II"/>
    <property type="match status" value="2"/>
</dbReference>
<evidence type="ECO:0000313" key="6">
    <source>
        <dbReference type="EMBL" id="MBB2190303.1"/>
    </source>
</evidence>
<reference evidence="6 7" key="1">
    <citation type="submission" date="2020-04" db="EMBL/GenBank/DDBJ databases">
        <title>Description of novel Gluconacetobacter.</title>
        <authorList>
            <person name="Sombolestani A."/>
        </authorList>
    </citation>
    <scope>NUCLEOTIDE SEQUENCE [LARGE SCALE GENOMIC DNA]</scope>
    <source>
        <strain evidence="6 7">LMG 21311</strain>
    </source>
</reference>
<protein>
    <submittedName>
        <fullName evidence="6">LysR family transcriptional regulator</fullName>
    </submittedName>
</protein>
<comment type="similarity">
    <text evidence="1">Belongs to the LysR transcriptional regulatory family.</text>
</comment>
<organism evidence="6 7">
    <name type="scientific">Gluconacetobacter azotocaptans</name>
    <dbReference type="NCBI Taxonomy" id="142834"/>
    <lineage>
        <taxon>Bacteria</taxon>
        <taxon>Pseudomonadati</taxon>
        <taxon>Pseudomonadota</taxon>
        <taxon>Alphaproteobacteria</taxon>
        <taxon>Acetobacterales</taxon>
        <taxon>Acetobacteraceae</taxon>
        <taxon>Gluconacetobacter</taxon>
    </lineage>
</organism>
<name>A0A7W4PE10_9PROT</name>
<dbReference type="Proteomes" id="UP000555756">
    <property type="component" value="Unassembled WGS sequence"/>
</dbReference>
<dbReference type="Gene3D" id="1.10.10.10">
    <property type="entry name" value="Winged helix-like DNA-binding domain superfamily/Winged helix DNA-binding domain"/>
    <property type="match status" value="1"/>
</dbReference>
<comment type="caution">
    <text evidence="6">The sequence shown here is derived from an EMBL/GenBank/DDBJ whole genome shotgun (WGS) entry which is preliminary data.</text>
</comment>
<dbReference type="SUPFAM" id="SSF53850">
    <property type="entry name" value="Periplasmic binding protein-like II"/>
    <property type="match status" value="1"/>
</dbReference>
<keyword evidence="2" id="KW-0805">Transcription regulation</keyword>
<dbReference type="EMBL" id="JABEQF010000006">
    <property type="protein sequence ID" value="MBB2190303.1"/>
    <property type="molecule type" value="Genomic_DNA"/>
</dbReference>
<dbReference type="GO" id="GO:0003700">
    <property type="term" value="F:DNA-binding transcription factor activity"/>
    <property type="evidence" value="ECO:0007669"/>
    <property type="project" value="InterPro"/>
</dbReference>
<dbReference type="Pfam" id="PF00126">
    <property type="entry name" value="HTH_1"/>
    <property type="match status" value="1"/>
</dbReference>
<evidence type="ECO:0000256" key="4">
    <source>
        <dbReference type="ARBA" id="ARBA00023163"/>
    </source>
</evidence>
<dbReference type="InterPro" id="IPR036388">
    <property type="entry name" value="WH-like_DNA-bd_sf"/>
</dbReference>
<evidence type="ECO:0000256" key="1">
    <source>
        <dbReference type="ARBA" id="ARBA00009437"/>
    </source>
</evidence>
<dbReference type="RefSeq" id="WP_183119444.1">
    <property type="nucleotide sequence ID" value="NZ_JABEQF010000006.1"/>
</dbReference>
<dbReference type="Pfam" id="PF03466">
    <property type="entry name" value="LysR_substrate"/>
    <property type="match status" value="1"/>
</dbReference>
<evidence type="ECO:0000256" key="2">
    <source>
        <dbReference type="ARBA" id="ARBA00023015"/>
    </source>
</evidence>
<sequence>MLTELKTFLHVARLGSFAAAASRVNLTQSAVSGQIRRLEDALGFPLFDRSGRAVSLNRNGKRVLAGAETVVAAFQKLSDMTDENVAPVVLRVGTISSAHGLLTRAMQTFRRDFPHVQLRIVPDISLRLLDKVDTGEIDVALMVRPPFGIPSALAWSPVVRQRYRLIKPADMPGDDWRTLVLTQPFVRYERTSFGGRAVDLFLRRCDLVANDHVEMDDIVAIRDMVEAGLGVAIIPVDDDAVMPPGVVTLPLGDDVFYRELGLMTGRQSTPAHLDALISTLVHR</sequence>
<dbReference type="InterPro" id="IPR000847">
    <property type="entry name" value="LysR_HTH_N"/>
</dbReference>